<dbReference type="InterPro" id="IPR050109">
    <property type="entry name" value="HTH-type_TetR-like_transc_reg"/>
</dbReference>
<protein>
    <submittedName>
        <fullName evidence="6">TetR family transcriptional regulator</fullName>
    </submittedName>
</protein>
<dbReference type="InterPro" id="IPR001647">
    <property type="entry name" value="HTH_TetR"/>
</dbReference>
<evidence type="ECO:0000256" key="3">
    <source>
        <dbReference type="ARBA" id="ARBA00023163"/>
    </source>
</evidence>
<dbReference type="InterPro" id="IPR009057">
    <property type="entry name" value="Homeodomain-like_sf"/>
</dbReference>
<evidence type="ECO:0000259" key="5">
    <source>
        <dbReference type="PROSITE" id="PS50977"/>
    </source>
</evidence>
<dbReference type="GO" id="GO:0000976">
    <property type="term" value="F:transcription cis-regulatory region binding"/>
    <property type="evidence" value="ECO:0007669"/>
    <property type="project" value="TreeGrafter"/>
</dbReference>
<dbReference type="PANTHER" id="PTHR30055:SF234">
    <property type="entry name" value="HTH-TYPE TRANSCRIPTIONAL REGULATOR BETI"/>
    <property type="match status" value="1"/>
</dbReference>
<name>A0A917P6L0_9ACTN</name>
<gene>
    <name evidence="6" type="ORF">GCM10010121_088230</name>
</gene>
<dbReference type="Pfam" id="PF00440">
    <property type="entry name" value="TetR_N"/>
    <property type="match status" value="1"/>
</dbReference>
<dbReference type="SUPFAM" id="SSF48498">
    <property type="entry name" value="Tetracyclin repressor-like, C-terminal domain"/>
    <property type="match status" value="1"/>
</dbReference>
<dbReference type="RefSeq" id="WP_189316939.1">
    <property type="nucleotide sequence ID" value="NZ_BMQA01000078.1"/>
</dbReference>
<dbReference type="PROSITE" id="PS50977">
    <property type="entry name" value="HTH_TETR_2"/>
    <property type="match status" value="1"/>
</dbReference>
<keyword evidence="2 4" id="KW-0238">DNA-binding</keyword>
<sequence length="211" mass="23180">MRPVTRRQADHHAVRRAATRAQLMATLGRLLDAGEPFTEISVQRIIEEAGVSRATFYAHFHSKSDILVRLTDELRESLLELARRWEPGAGADGADRFARFFVEVISIHRPHQGVLTAVREAASYDPEVSDFYTADLEGFDEAVLKTLLSEQAAGSTPADLDAAAASRIIVWGGNQAIAHHISVDDGGGDAAFARELGRIWWYGAYRRPVGA</sequence>
<dbReference type="Gene3D" id="1.10.357.10">
    <property type="entry name" value="Tetracycline Repressor, domain 2"/>
    <property type="match status" value="1"/>
</dbReference>
<dbReference type="InterPro" id="IPR036271">
    <property type="entry name" value="Tet_transcr_reg_TetR-rel_C_sf"/>
</dbReference>
<evidence type="ECO:0000256" key="4">
    <source>
        <dbReference type="PROSITE-ProRule" id="PRU00335"/>
    </source>
</evidence>
<organism evidence="6 7">
    <name type="scientific">Streptomyces brasiliensis</name>
    <dbReference type="NCBI Taxonomy" id="1954"/>
    <lineage>
        <taxon>Bacteria</taxon>
        <taxon>Bacillati</taxon>
        <taxon>Actinomycetota</taxon>
        <taxon>Actinomycetes</taxon>
        <taxon>Kitasatosporales</taxon>
        <taxon>Streptomycetaceae</taxon>
        <taxon>Streptomyces</taxon>
    </lineage>
</organism>
<feature type="DNA-binding region" description="H-T-H motif" evidence="4">
    <location>
        <begin position="41"/>
        <end position="60"/>
    </location>
</feature>
<comment type="caution">
    <text evidence="6">The sequence shown here is derived from an EMBL/GenBank/DDBJ whole genome shotgun (WGS) entry which is preliminary data.</text>
</comment>
<dbReference type="PANTHER" id="PTHR30055">
    <property type="entry name" value="HTH-TYPE TRANSCRIPTIONAL REGULATOR RUTR"/>
    <property type="match status" value="1"/>
</dbReference>
<dbReference type="Proteomes" id="UP000657574">
    <property type="component" value="Unassembled WGS sequence"/>
</dbReference>
<dbReference type="Gene3D" id="1.10.10.60">
    <property type="entry name" value="Homeodomain-like"/>
    <property type="match status" value="1"/>
</dbReference>
<keyword evidence="7" id="KW-1185">Reference proteome</keyword>
<evidence type="ECO:0000313" key="7">
    <source>
        <dbReference type="Proteomes" id="UP000657574"/>
    </source>
</evidence>
<proteinExistence type="predicted"/>
<evidence type="ECO:0000256" key="1">
    <source>
        <dbReference type="ARBA" id="ARBA00023015"/>
    </source>
</evidence>
<reference evidence="6" key="2">
    <citation type="submission" date="2020-09" db="EMBL/GenBank/DDBJ databases">
        <authorList>
            <person name="Sun Q."/>
            <person name="Ohkuma M."/>
        </authorList>
    </citation>
    <scope>NUCLEOTIDE SEQUENCE</scope>
    <source>
        <strain evidence="6">JCM 3086</strain>
    </source>
</reference>
<keyword evidence="3" id="KW-0804">Transcription</keyword>
<keyword evidence="1" id="KW-0805">Transcription regulation</keyword>
<dbReference type="GO" id="GO:0003700">
    <property type="term" value="F:DNA-binding transcription factor activity"/>
    <property type="evidence" value="ECO:0007669"/>
    <property type="project" value="TreeGrafter"/>
</dbReference>
<dbReference type="AlphaFoldDB" id="A0A917P6L0"/>
<accession>A0A917P6L0</accession>
<reference evidence="6" key="1">
    <citation type="journal article" date="2014" name="Int. J. Syst. Evol. Microbiol.">
        <title>Complete genome sequence of Corynebacterium casei LMG S-19264T (=DSM 44701T), isolated from a smear-ripened cheese.</title>
        <authorList>
            <consortium name="US DOE Joint Genome Institute (JGI-PGF)"/>
            <person name="Walter F."/>
            <person name="Albersmeier A."/>
            <person name="Kalinowski J."/>
            <person name="Ruckert C."/>
        </authorList>
    </citation>
    <scope>NUCLEOTIDE SEQUENCE</scope>
    <source>
        <strain evidence="6">JCM 3086</strain>
    </source>
</reference>
<dbReference type="EMBL" id="BMQA01000078">
    <property type="protein sequence ID" value="GGJ63940.1"/>
    <property type="molecule type" value="Genomic_DNA"/>
</dbReference>
<dbReference type="SUPFAM" id="SSF46689">
    <property type="entry name" value="Homeodomain-like"/>
    <property type="match status" value="1"/>
</dbReference>
<evidence type="ECO:0000313" key="6">
    <source>
        <dbReference type="EMBL" id="GGJ63940.1"/>
    </source>
</evidence>
<evidence type="ECO:0000256" key="2">
    <source>
        <dbReference type="ARBA" id="ARBA00023125"/>
    </source>
</evidence>
<feature type="domain" description="HTH tetR-type" evidence="5">
    <location>
        <begin position="17"/>
        <end position="78"/>
    </location>
</feature>